<evidence type="ECO:0000313" key="2">
    <source>
        <dbReference type="Proteomes" id="UP001288387"/>
    </source>
</evidence>
<dbReference type="AlphaFoldDB" id="A0AAJ2TRM0"/>
<dbReference type="RefSeq" id="WP_099554958.1">
    <property type="nucleotide sequence ID" value="NZ_JAKJQX010000026.1"/>
</dbReference>
<gene>
    <name evidence="1" type="ORF">U4I38_10595</name>
</gene>
<proteinExistence type="predicted"/>
<comment type="caution">
    <text evidence="1">The sequence shown here is derived from an EMBL/GenBank/DDBJ whole genome shotgun (WGS) entry which is preliminary data.</text>
</comment>
<evidence type="ECO:0000313" key="1">
    <source>
        <dbReference type="EMBL" id="MDZ5764919.1"/>
    </source>
</evidence>
<protein>
    <submittedName>
        <fullName evidence="1">Uncharacterized protein</fullName>
    </submittedName>
</protein>
<organism evidence="1 2">
    <name type="scientific">Stenotrophomonas maltophilia</name>
    <name type="common">Pseudomonas maltophilia</name>
    <name type="synonym">Xanthomonas maltophilia</name>
    <dbReference type="NCBI Taxonomy" id="40324"/>
    <lineage>
        <taxon>Bacteria</taxon>
        <taxon>Pseudomonadati</taxon>
        <taxon>Pseudomonadota</taxon>
        <taxon>Gammaproteobacteria</taxon>
        <taxon>Lysobacterales</taxon>
        <taxon>Lysobacteraceae</taxon>
        <taxon>Stenotrophomonas</taxon>
        <taxon>Stenotrophomonas maltophilia group</taxon>
    </lineage>
</organism>
<name>A0AAJ2TRM0_STEMA</name>
<dbReference type="EMBL" id="JAXRVB010000009">
    <property type="protein sequence ID" value="MDZ5764919.1"/>
    <property type="molecule type" value="Genomic_DNA"/>
</dbReference>
<accession>A0AAJ2TRM0</accession>
<dbReference type="Proteomes" id="UP001288387">
    <property type="component" value="Unassembled WGS sequence"/>
</dbReference>
<reference evidence="1" key="1">
    <citation type="submission" date="2023-12" db="EMBL/GenBank/DDBJ databases">
        <title>'Antibacterial potential of Stenotrophomonas maltophilia cystic fibrosis isolates' (manuscript under preparation).</title>
        <authorList>
            <person name="Crisan C.V."/>
            <person name="Pettis M."/>
            <person name="Goldberg J.B."/>
        </authorList>
    </citation>
    <scope>NUCLEOTIDE SEQUENCE</scope>
    <source>
        <strain evidence="1">CCV129</strain>
    </source>
</reference>
<sequence length="72" mass="7689">MTADDFTDFAAYTIRLAHISAISDVVDCGPQAGSSRYQVNIIVAGVTLSEAYPSEKSALQARSEIFDALESC</sequence>